<dbReference type="VEuPathDB" id="FungiDB:PSHT_10194"/>
<sequence>MAIDLAPKSTNPAGGFVHRPRVAPDSGGFSHRANLLARPSATDSAPASKHRTPALYPGLYILLNLSGGPPIAQIPYTGAFSLSLQPAASDDAAGPNSARATQAIATDTACLDPLDVVDQNVNQWMAHRSYKLTAKILTVRMALRRLSCRII</sequence>
<feature type="region of interest" description="Disordered" evidence="1">
    <location>
        <begin position="1"/>
        <end position="31"/>
    </location>
</feature>
<proteinExistence type="predicted"/>
<comment type="caution">
    <text evidence="2">The sequence shown here is derived from an EMBL/GenBank/DDBJ whole genome shotgun (WGS) entry which is preliminary data.</text>
</comment>
<dbReference type="EMBL" id="PKSM01000153">
    <property type="protein sequence ID" value="POW06881.1"/>
    <property type="molecule type" value="Genomic_DNA"/>
</dbReference>
<name>A0A2S4VBJ2_9BASI</name>
<reference evidence="3" key="2">
    <citation type="journal article" date="2018" name="BMC Genomics">
        <title>Genomic insights into host adaptation between the wheat stripe rust pathogen (Puccinia striiformis f. sp. tritici) and the barley stripe rust pathogen (Puccinia striiformis f. sp. hordei).</title>
        <authorList>
            <person name="Xia C."/>
            <person name="Wang M."/>
            <person name="Yin C."/>
            <person name="Cornejo O.E."/>
            <person name="Hulbert S.H."/>
            <person name="Chen X."/>
        </authorList>
    </citation>
    <scope>NUCLEOTIDE SEQUENCE [LARGE SCALE GENOMIC DNA]</scope>
    <source>
        <strain evidence="3">93TX-2</strain>
    </source>
</reference>
<organism evidence="2 3">
    <name type="scientific">Puccinia striiformis</name>
    <dbReference type="NCBI Taxonomy" id="27350"/>
    <lineage>
        <taxon>Eukaryota</taxon>
        <taxon>Fungi</taxon>
        <taxon>Dikarya</taxon>
        <taxon>Basidiomycota</taxon>
        <taxon>Pucciniomycotina</taxon>
        <taxon>Pucciniomycetes</taxon>
        <taxon>Pucciniales</taxon>
        <taxon>Pucciniaceae</taxon>
        <taxon>Puccinia</taxon>
    </lineage>
</organism>
<evidence type="ECO:0000313" key="3">
    <source>
        <dbReference type="Proteomes" id="UP000238274"/>
    </source>
</evidence>
<protein>
    <submittedName>
        <fullName evidence="2">Uncharacterized protein</fullName>
    </submittedName>
</protein>
<gene>
    <name evidence="2" type="ORF">PSHT_10194</name>
</gene>
<dbReference type="Proteomes" id="UP000238274">
    <property type="component" value="Unassembled WGS sequence"/>
</dbReference>
<evidence type="ECO:0000313" key="2">
    <source>
        <dbReference type="EMBL" id="POW06881.1"/>
    </source>
</evidence>
<evidence type="ECO:0000256" key="1">
    <source>
        <dbReference type="SAM" id="MobiDB-lite"/>
    </source>
</evidence>
<keyword evidence="3" id="KW-1185">Reference proteome</keyword>
<reference evidence="2 3" key="1">
    <citation type="submission" date="2017-12" db="EMBL/GenBank/DDBJ databases">
        <title>Gene loss provides genomic basis for host adaptation in cereal stripe rust fungi.</title>
        <authorList>
            <person name="Xia C."/>
        </authorList>
    </citation>
    <scope>NUCLEOTIDE SEQUENCE [LARGE SCALE GENOMIC DNA]</scope>
    <source>
        <strain evidence="2 3">93TX-2</strain>
    </source>
</reference>
<reference evidence="3" key="3">
    <citation type="journal article" date="2018" name="Mol. Plant Microbe Interact.">
        <title>Genome sequence resources for the wheat stripe rust pathogen (Puccinia striiformis f. sp. tritici) and the barley stripe rust pathogen (Puccinia striiformis f. sp. hordei).</title>
        <authorList>
            <person name="Xia C."/>
            <person name="Wang M."/>
            <person name="Yin C."/>
            <person name="Cornejo O.E."/>
            <person name="Hulbert S.H."/>
            <person name="Chen X."/>
        </authorList>
    </citation>
    <scope>NUCLEOTIDE SEQUENCE [LARGE SCALE GENOMIC DNA]</scope>
    <source>
        <strain evidence="3">93TX-2</strain>
    </source>
</reference>
<dbReference type="AlphaFoldDB" id="A0A2S4VBJ2"/>
<accession>A0A2S4VBJ2</accession>